<evidence type="ECO:0000256" key="1">
    <source>
        <dbReference type="SAM" id="MobiDB-lite"/>
    </source>
</evidence>
<comment type="caution">
    <text evidence="2">The sequence shown here is derived from an EMBL/GenBank/DDBJ whole genome shotgun (WGS) entry which is preliminary data.</text>
</comment>
<gene>
    <name evidence="2" type="ORF">AVEN_190283_1</name>
</gene>
<dbReference type="AlphaFoldDB" id="A0A4Y2IUK7"/>
<dbReference type="Proteomes" id="UP000499080">
    <property type="component" value="Unassembled WGS sequence"/>
</dbReference>
<keyword evidence="3" id="KW-1185">Reference proteome</keyword>
<feature type="compositionally biased region" description="Basic and acidic residues" evidence="1">
    <location>
        <begin position="156"/>
        <end position="171"/>
    </location>
</feature>
<sequence length="183" mass="20552">MGTRMGLVHELLPDPSLKNHKWSRFEIMFFTEHGPFTTCLHRSHLRSTDLCSRGEVGSPIHFPTSCPLASSWHFSTPSRANFGKDFKSCIFDKECTFSLNSFAKNSFVNFNDDGRDDDDHHGDDDAHDHGGARGDDRDDDHGDDHDDDRDDDDGHDDGGDHGRDDGRGDVHDDGDELLPQVED</sequence>
<feature type="compositionally biased region" description="Acidic residues" evidence="1">
    <location>
        <begin position="145"/>
        <end position="155"/>
    </location>
</feature>
<feature type="region of interest" description="Disordered" evidence="1">
    <location>
        <begin position="118"/>
        <end position="183"/>
    </location>
</feature>
<accession>A0A4Y2IUK7</accession>
<feature type="compositionally biased region" description="Acidic residues" evidence="1">
    <location>
        <begin position="172"/>
        <end position="183"/>
    </location>
</feature>
<reference evidence="2 3" key="1">
    <citation type="journal article" date="2019" name="Sci. Rep.">
        <title>Orb-weaving spider Araneus ventricosus genome elucidates the spidroin gene catalogue.</title>
        <authorList>
            <person name="Kono N."/>
            <person name="Nakamura H."/>
            <person name="Ohtoshi R."/>
            <person name="Moran D.A.P."/>
            <person name="Shinohara A."/>
            <person name="Yoshida Y."/>
            <person name="Fujiwara M."/>
            <person name="Mori M."/>
            <person name="Tomita M."/>
            <person name="Arakawa K."/>
        </authorList>
    </citation>
    <scope>NUCLEOTIDE SEQUENCE [LARGE SCALE GENOMIC DNA]</scope>
</reference>
<dbReference type="EMBL" id="BGPR01002954">
    <property type="protein sequence ID" value="GBM81578.1"/>
    <property type="molecule type" value="Genomic_DNA"/>
</dbReference>
<name>A0A4Y2IUK7_ARAVE</name>
<protein>
    <submittedName>
        <fullName evidence="2">Uncharacterized protein</fullName>
    </submittedName>
</protein>
<evidence type="ECO:0000313" key="3">
    <source>
        <dbReference type="Proteomes" id="UP000499080"/>
    </source>
</evidence>
<dbReference type="OrthoDB" id="6627400at2759"/>
<evidence type="ECO:0000313" key="2">
    <source>
        <dbReference type="EMBL" id="GBM81578.1"/>
    </source>
</evidence>
<proteinExistence type="predicted"/>
<feature type="compositionally biased region" description="Basic and acidic residues" evidence="1">
    <location>
        <begin position="118"/>
        <end position="144"/>
    </location>
</feature>
<organism evidence="2 3">
    <name type="scientific">Araneus ventricosus</name>
    <name type="common">Orbweaver spider</name>
    <name type="synonym">Epeira ventricosa</name>
    <dbReference type="NCBI Taxonomy" id="182803"/>
    <lineage>
        <taxon>Eukaryota</taxon>
        <taxon>Metazoa</taxon>
        <taxon>Ecdysozoa</taxon>
        <taxon>Arthropoda</taxon>
        <taxon>Chelicerata</taxon>
        <taxon>Arachnida</taxon>
        <taxon>Araneae</taxon>
        <taxon>Araneomorphae</taxon>
        <taxon>Entelegynae</taxon>
        <taxon>Araneoidea</taxon>
        <taxon>Araneidae</taxon>
        <taxon>Araneus</taxon>
    </lineage>
</organism>